<accession>A0A9P8LXN6</accession>
<name>A0A9P8LXN6_9EUKA</name>
<proteinExistence type="predicted"/>
<keyword evidence="2" id="KW-1185">Reference proteome</keyword>
<dbReference type="AlphaFoldDB" id="A0A9P8LXN6"/>
<dbReference type="EMBL" id="AUWU02000002">
    <property type="protein sequence ID" value="KAH0576220.1"/>
    <property type="molecule type" value="Genomic_DNA"/>
</dbReference>
<comment type="caution">
    <text evidence="1">The sequence shown here is derived from an EMBL/GenBank/DDBJ whole genome shotgun (WGS) entry which is preliminary data.</text>
</comment>
<dbReference type="GeneID" id="94295804"/>
<organism evidence="1 2">
    <name type="scientific">Spironucleus salmonicida</name>
    <dbReference type="NCBI Taxonomy" id="348837"/>
    <lineage>
        <taxon>Eukaryota</taxon>
        <taxon>Metamonada</taxon>
        <taxon>Diplomonadida</taxon>
        <taxon>Hexamitidae</taxon>
        <taxon>Hexamitinae</taxon>
        <taxon>Spironucleus</taxon>
    </lineage>
</organism>
<protein>
    <submittedName>
        <fullName evidence="1">Uncharacterized protein</fullName>
    </submittedName>
</protein>
<reference evidence="1 2" key="1">
    <citation type="journal article" date="2014" name="PLoS Genet.">
        <title>The Genome of Spironucleus salmonicida Highlights a Fish Pathogen Adapted to Fluctuating Environments.</title>
        <authorList>
            <person name="Xu F."/>
            <person name="Jerlstrom-Hultqvist J."/>
            <person name="Einarsson E."/>
            <person name="Astvaldsson A."/>
            <person name="Svard S.G."/>
            <person name="Andersson J.O."/>
        </authorList>
    </citation>
    <scope>NUCLEOTIDE SEQUENCE [LARGE SCALE GENOMIC DNA]</scope>
    <source>
        <strain evidence="1 2">ATCC 50377</strain>
    </source>
</reference>
<sequence length="144" mass="16891">MKTMQLPILSIKRLRPHQISARNHGQLLVENDKSQFISPFPKQPRQQFTTIHSTLFKEPSSTNINPSKSYQSELKVKDTVKINYVDEFYKNLALAQIHANNNIMRDNIMTRLQQSKSFSNLQPQRKRNSIIVNDSTYWFSNKIQ</sequence>
<dbReference type="Proteomes" id="UP000018208">
    <property type="component" value="Unassembled WGS sequence"/>
</dbReference>
<dbReference type="RefSeq" id="XP_067766993.1">
    <property type="nucleotide sequence ID" value="XM_067905676.1"/>
</dbReference>
<evidence type="ECO:0000313" key="2">
    <source>
        <dbReference type="Proteomes" id="UP000018208"/>
    </source>
</evidence>
<gene>
    <name evidence="1" type="ORF">SS50377_21781</name>
</gene>
<evidence type="ECO:0000313" key="1">
    <source>
        <dbReference type="EMBL" id="KAH0576220.1"/>
    </source>
</evidence>
<dbReference type="KEGG" id="ssao:94295804"/>